<evidence type="ECO:0000256" key="19">
    <source>
        <dbReference type="NCBIfam" id="TIGR02082"/>
    </source>
</evidence>
<feature type="binding site" description="axial binding residue" evidence="21">
    <location>
        <position position="733"/>
    </location>
    <ligand>
        <name>methylcob(III)alamin</name>
        <dbReference type="ChEBI" id="CHEBI:28115"/>
    </ligand>
    <ligandPart>
        <name>Co</name>
        <dbReference type="ChEBI" id="CHEBI:27638"/>
    </ligandPart>
</feature>
<dbReference type="FunFam" id="3.20.20.20:FF:000007">
    <property type="entry name" value="Methionine synthase"/>
    <property type="match status" value="1"/>
</dbReference>
<feature type="binding site" evidence="21 23">
    <location>
        <position position="290"/>
    </location>
    <ligand>
        <name>Zn(2+)</name>
        <dbReference type="ChEBI" id="CHEBI:29105"/>
    </ligand>
</feature>
<evidence type="ECO:0000256" key="3">
    <source>
        <dbReference type="ARBA" id="ARBA00001956"/>
    </source>
</evidence>
<proteinExistence type="inferred from homology"/>
<comment type="function">
    <text evidence="18 20">Catalyzes the transfer of a methyl group from methyl-cobalamin to homocysteine, yielding enzyme-bound cob(I)alamin and methionine. Subsequently, remethylates the cofactor using methyltetrahydrofolate.</text>
</comment>
<dbReference type="SUPFAM" id="SSF56507">
    <property type="entry name" value="Methionine synthase activation domain-like"/>
    <property type="match status" value="1"/>
</dbReference>
<dbReference type="UniPathway" id="UPA00051">
    <property type="reaction ID" value="UER00081"/>
</dbReference>
<feature type="binding site" evidence="22">
    <location>
        <position position="778"/>
    </location>
    <ligand>
        <name>methylcob(III)alamin</name>
        <dbReference type="ChEBI" id="CHEBI:28115"/>
    </ligand>
</feature>
<dbReference type="PROSITE" id="PS50970">
    <property type="entry name" value="HCY"/>
    <property type="match status" value="1"/>
</dbReference>
<evidence type="ECO:0000256" key="8">
    <source>
        <dbReference type="ARBA" id="ARBA00022603"/>
    </source>
</evidence>
<gene>
    <name evidence="29" type="primary">metH</name>
    <name evidence="29" type="ORF">FPZ12_031845</name>
</gene>
<dbReference type="GO" id="GO:0008270">
    <property type="term" value="F:zinc ion binding"/>
    <property type="evidence" value="ECO:0007669"/>
    <property type="project" value="UniProtKB-UniRule"/>
</dbReference>
<evidence type="ECO:0000256" key="7">
    <source>
        <dbReference type="ARBA" id="ARBA00013998"/>
    </source>
</evidence>
<evidence type="ECO:0000256" key="21">
    <source>
        <dbReference type="PIRSR" id="PIRSR000381-1"/>
    </source>
</evidence>
<dbReference type="CDD" id="cd02069">
    <property type="entry name" value="methionine_synthase_B12_BD"/>
    <property type="match status" value="1"/>
</dbReference>
<evidence type="ECO:0000256" key="11">
    <source>
        <dbReference type="ARBA" id="ARBA00022679"/>
    </source>
</evidence>
<dbReference type="OrthoDB" id="9803687at2"/>
<dbReference type="PROSITE" id="PS50972">
    <property type="entry name" value="PTERIN_BINDING"/>
    <property type="match status" value="1"/>
</dbReference>
<evidence type="ECO:0000256" key="15">
    <source>
        <dbReference type="ARBA" id="ARBA00022833"/>
    </source>
</evidence>
<dbReference type="FunFam" id="3.20.20.330:FF:000006">
    <property type="entry name" value="Methionine synthase"/>
    <property type="match status" value="1"/>
</dbReference>
<sequence length="1175" mass="128073">MPERLSSPLLDALAARVVVADGAMGTALQAHDLTLDDFAGLDGCNEILNVTRPDVVRGIHRGYLEAGADAVETNTFGANFANLAEYDIADRIFELAEAGARLARETADEFGERFVLGSVGPGTKLPTLGHAPYAKLRDAYYEQVRGLLAGGVDAVLVETTQDILQTKASIVAAHRAMAAEGRLVPVIASITVETTGTMLLGTEVAAALAALEPLGIDVIGLNCATGPAEMSEHLRTLSKSARVPLSVMPNAGLPELGPDGAVYPLSPEALAEALSGFVREFGVGLVGGCCGTTGEHIRQVAEAVRGAERAERRPRPEPGVSSLYQAVPFEQDASVLMIGERTNANGSKKFREAMLEGRYEDCVEIAREQTRDGAHLLDLCVDYVGRDGAADMTELASRLATASTLPIMLDSTEPAVIQAGLERLGGRCAINSVNYEDGAGPDSRFQKVMRLVREHGAAVVALCIDEEGQARTAEWKVRVATRLIEDLTTNWGMRVSDIIVDCLTFPISTGQEEVRRDAIETIEAIRELRRRYPEVQTTLGVSNVSFGLNAAARQVLNSVFLHECVEAGLSTAIVHASKILPMARIPDEQREVALDLVYDRRREGYDPLQKLMELFEGVSAASSRESRAQELAALPLFERLERRIVDGERTGLEADLDEAMGEKPPLEIINDTLLSGMKTVGELFGSGQMQLPFVLQSAEVMKAAVAHLEPHMEKDDSGGKGRIVLATVKGDVHDIGKNLVDIILSNNGYEVVNLGIKQPITTILEAAREQRADAIGMSGLLVKSTVIMKDNLEEMNSRGVAERWPVLLGGAALTRSYVENDLTEIYHGDVHYARDAFEGLRLMDTIMAVRRGEAPAVDPEAEAKKAERKARRERSLRIAEARKAAAEPVELPARSDVATDVPLPTPPFWGTRVVKGIAVADYSGYLDERATFLGQWGLRGAKGGQGPSYDELVETEGRPRLRYWLEKLATDGILAHAALVYGYFPAVAEGDDLVVLTEPKPDAPERCRFTFPRQKRDRHLCLADFYRPRESGEVDVLPLTLVTMGQPIADYANELFAADAYRDYLEVHGLGVQLTEALAEYWHRRIRMELHFSSGAAVADEDPAAIEEYFKLGYRGARFSLGYGACPNLEDRTKIIDLLEPERIGVKLSEEFQLHPEQSTDAIVCHHPEAKYFNT</sequence>
<evidence type="ECO:0000256" key="18">
    <source>
        <dbReference type="ARBA" id="ARBA00025552"/>
    </source>
</evidence>
<dbReference type="Proteomes" id="UP000319769">
    <property type="component" value="Unassembled WGS sequence"/>
</dbReference>
<evidence type="ECO:0000313" key="29">
    <source>
        <dbReference type="EMBL" id="KAA9154496.1"/>
    </source>
</evidence>
<organism evidence="29 30">
    <name type="scientific">Amycolatopsis acidicola</name>
    <dbReference type="NCBI Taxonomy" id="2596893"/>
    <lineage>
        <taxon>Bacteria</taxon>
        <taxon>Bacillati</taxon>
        <taxon>Actinomycetota</taxon>
        <taxon>Actinomycetes</taxon>
        <taxon>Pseudonocardiales</taxon>
        <taxon>Pseudonocardiaceae</taxon>
        <taxon>Amycolatopsis</taxon>
    </lineage>
</organism>
<keyword evidence="17 20" id="KW-0170">Cobalt</keyword>
<feature type="binding site" evidence="22">
    <location>
        <begin position="1172"/>
        <end position="1173"/>
    </location>
    <ligand>
        <name>S-adenosyl-L-methionine</name>
        <dbReference type="ChEBI" id="CHEBI:59789"/>
    </ligand>
</feature>
<dbReference type="InterPro" id="IPR036594">
    <property type="entry name" value="Meth_synthase_dom"/>
</dbReference>
<dbReference type="FunFam" id="3.10.196.10:FF:000002">
    <property type="entry name" value="Methionine synthase"/>
    <property type="match status" value="1"/>
</dbReference>
<keyword evidence="15 20" id="KW-0862">Zinc</keyword>
<dbReference type="PANTHER" id="PTHR45833:SF1">
    <property type="entry name" value="METHIONINE SYNTHASE"/>
    <property type="match status" value="1"/>
</dbReference>
<comment type="cofactor">
    <cofactor evidence="3 20 21">
        <name>methylcob(III)alamin</name>
        <dbReference type="ChEBI" id="CHEBI:28115"/>
    </cofactor>
</comment>
<dbReference type="Pfam" id="PF02965">
    <property type="entry name" value="Met_synt_B12"/>
    <property type="match status" value="1"/>
</dbReference>
<keyword evidence="13 20" id="KW-0479">Metal-binding</keyword>
<evidence type="ECO:0000256" key="14">
    <source>
        <dbReference type="ARBA" id="ARBA00022737"/>
    </source>
</evidence>
<dbReference type="SMART" id="SM01018">
    <property type="entry name" value="B12-binding_2"/>
    <property type="match status" value="1"/>
</dbReference>
<feature type="domain" description="B12-binding" evidence="27">
    <location>
        <begin position="720"/>
        <end position="857"/>
    </location>
</feature>
<dbReference type="PROSITE" id="PS51337">
    <property type="entry name" value="B12_BINDING_NTER"/>
    <property type="match status" value="1"/>
</dbReference>
<dbReference type="PANTHER" id="PTHR45833">
    <property type="entry name" value="METHIONINE SYNTHASE"/>
    <property type="match status" value="1"/>
</dbReference>
<dbReference type="InterPro" id="IPR033706">
    <property type="entry name" value="Met_synthase_B12-bd"/>
</dbReference>
<dbReference type="InterPro" id="IPR036589">
    <property type="entry name" value="HCY_dom_sf"/>
</dbReference>
<dbReference type="Pfam" id="PF02574">
    <property type="entry name" value="S-methyl_trans"/>
    <property type="match status" value="1"/>
</dbReference>
<feature type="binding site" evidence="21 23">
    <location>
        <position position="223"/>
    </location>
    <ligand>
        <name>Zn(2+)</name>
        <dbReference type="ChEBI" id="CHEBI:29105"/>
    </ligand>
</feature>
<name>A0A5N0URZ7_9PSEU</name>
<dbReference type="InterPro" id="IPR006158">
    <property type="entry name" value="Cobalamin-bd"/>
</dbReference>
<evidence type="ECO:0000259" key="25">
    <source>
        <dbReference type="PROSITE" id="PS50972"/>
    </source>
</evidence>
<comment type="pathway">
    <text evidence="4 20">Amino-acid biosynthesis; L-methionine biosynthesis via de novo pathway; L-methionine from L-homocysteine (MetH route): step 1/1.</text>
</comment>
<feature type="binding site" evidence="22">
    <location>
        <begin position="730"/>
        <end position="734"/>
    </location>
    <ligand>
        <name>methylcob(III)alamin</name>
        <dbReference type="ChEBI" id="CHEBI:28115"/>
    </ligand>
</feature>
<keyword evidence="11 20" id="KW-0808">Transferase</keyword>
<dbReference type="InterPro" id="IPR050554">
    <property type="entry name" value="Met_Synthase/Corrinoid"/>
</dbReference>
<dbReference type="Gene3D" id="1.10.1240.10">
    <property type="entry name" value="Methionine synthase domain"/>
    <property type="match status" value="1"/>
</dbReference>
<dbReference type="InterPro" id="IPR003726">
    <property type="entry name" value="HCY_dom"/>
</dbReference>
<evidence type="ECO:0000259" key="27">
    <source>
        <dbReference type="PROSITE" id="PS51332"/>
    </source>
</evidence>
<dbReference type="SUPFAM" id="SSF82282">
    <property type="entry name" value="Homocysteine S-methyltransferase"/>
    <property type="match status" value="1"/>
</dbReference>
<comment type="cofactor">
    <cofactor evidence="2 20 23">
        <name>Zn(2+)</name>
        <dbReference type="ChEBI" id="CHEBI:29105"/>
    </cofactor>
</comment>
<evidence type="ECO:0000313" key="30">
    <source>
        <dbReference type="Proteomes" id="UP000319769"/>
    </source>
</evidence>
<feature type="domain" description="B12-binding N-terminal" evidence="28">
    <location>
        <begin position="627"/>
        <end position="720"/>
    </location>
</feature>
<dbReference type="CDD" id="cd00740">
    <property type="entry name" value="MeTr"/>
    <property type="match status" value="1"/>
</dbReference>
<dbReference type="Pfam" id="PF00809">
    <property type="entry name" value="Pterin_bind"/>
    <property type="match status" value="1"/>
</dbReference>
<dbReference type="InterPro" id="IPR003759">
    <property type="entry name" value="Cbl-bd_cap"/>
</dbReference>
<comment type="caution">
    <text evidence="29">The sequence shown here is derived from an EMBL/GenBank/DDBJ whole genome shotgun (WGS) entry which is preliminary data.</text>
</comment>
<dbReference type="InterPro" id="IPR037010">
    <property type="entry name" value="VitB12-dep_Met_synth_activ_sf"/>
</dbReference>
<keyword evidence="9 20" id="KW-0028">Amino-acid biosynthesis</keyword>
<evidence type="ECO:0000256" key="16">
    <source>
        <dbReference type="ARBA" id="ARBA00023167"/>
    </source>
</evidence>
<accession>A0A5N0URZ7</accession>
<evidence type="ECO:0000256" key="2">
    <source>
        <dbReference type="ARBA" id="ARBA00001947"/>
    </source>
</evidence>
<feature type="domain" description="Hcy-binding" evidence="24">
    <location>
        <begin position="6"/>
        <end position="304"/>
    </location>
</feature>
<evidence type="ECO:0000256" key="5">
    <source>
        <dbReference type="ARBA" id="ARBA00010398"/>
    </source>
</evidence>
<comment type="similarity">
    <text evidence="5">Belongs to the vitamin-B12 dependent methionine synthase family.</text>
</comment>
<keyword evidence="16 20" id="KW-0486">Methionine biosynthesis</keyword>
<dbReference type="Gene3D" id="3.20.20.20">
    <property type="entry name" value="Dihydropteroate synthase-like"/>
    <property type="match status" value="1"/>
</dbReference>
<feature type="binding site" evidence="22">
    <location>
        <position position="836"/>
    </location>
    <ligand>
        <name>methylcob(III)alamin</name>
        <dbReference type="ChEBI" id="CHEBI:28115"/>
    </ligand>
</feature>
<dbReference type="SUPFAM" id="SSF51717">
    <property type="entry name" value="Dihydropteroate synthetase-like"/>
    <property type="match status" value="1"/>
</dbReference>
<keyword evidence="10 20" id="KW-0846">Cobalamin</keyword>
<evidence type="ECO:0000256" key="10">
    <source>
        <dbReference type="ARBA" id="ARBA00022628"/>
    </source>
</evidence>
<dbReference type="SUPFAM" id="SSF52242">
    <property type="entry name" value="Cobalamin (vitamin B12)-binding domain"/>
    <property type="match status" value="1"/>
</dbReference>
<dbReference type="EMBL" id="VMNW02000065">
    <property type="protein sequence ID" value="KAA9154496.1"/>
    <property type="molecule type" value="Genomic_DNA"/>
</dbReference>
<protein>
    <recommendedName>
        <fullName evidence="7 19">Methionine synthase</fullName>
        <ecNumber evidence="6 19">2.1.1.13</ecNumber>
    </recommendedName>
    <alternativeName>
        <fullName evidence="20">5-methyltetrahydrofolate--homocysteine methyltransferase</fullName>
    </alternativeName>
</protein>
<dbReference type="GO" id="GO:0032259">
    <property type="term" value="P:methylation"/>
    <property type="evidence" value="ECO:0007669"/>
    <property type="project" value="UniProtKB-KW"/>
</dbReference>
<dbReference type="GO" id="GO:0050667">
    <property type="term" value="P:homocysteine metabolic process"/>
    <property type="evidence" value="ECO:0007669"/>
    <property type="project" value="TreeGrafter"/>
</dbReference>
<dbReference type="Pfam" id="PF02607">
    <property type="entry name" value="B12-binding_2"/>
    <property type="match status" value="1"/>
</dbReference>
<keyword evidence="8 20" id="KW-0489">Methyltransferase</keyword>
<dbReference type="GO" id="GO:0031419">
    <property type="term" value="F:cobalamin binding"/>
    <property type="evidence" value="ECO:0007669"/>
    <property type="project" value="UniProtKB-UniRule"/>
</dbReference>
<dbReference type="RefSeq" id="WP_144749829.1">
    <property type="nucleotide sequence ID" value="NZ_VMNW02000065.1"/>
</dbReference>
<dbReference type="SUPFAM" id="SSF47644">
    <property type="entry name" value="Methionine synthase domain"/>
    <property type="match status" value="1"/>
</dbReference>
<evidence type="ECO:0000256" key="4">
    <source>
        <dbReference type="ARBA" id="ARBA00005178"/>
    </source>
</evidence>
<feature type="domain" description="AdoMet activation" evidence="26">
    <location>
        <begin position="880"/>
        <end position="1175"/>
    </location>
</feature>
<dbReference type="InterPro" id="IPR004223">
    <property type="entry name" value="VitB12-dep_Met_synth_activ_dom"/>
</dbReference>
<feature type="binding site" evidence="22">
    <location>
        <position position="927"/>
    </location>
    <ligand>
        <name>S-adenosyl-L-methionine</name>
        <dbReference type="ChEBI" id="CHEBI:59789"/>
    </ligand>
</feature>
<evidence type="ECO:0000259" key="26">
    <source>
        <dbReference type="PROSITE" id="PS50974"/>
    </source>
</evidence>
<dbReference type="GO" id="GO:0046653">
    <property type="term" value="P:tetrahydrofolate metabolic process"/>
    <property type="evidence" value="ECO:0007669"/>
    <property type="project" value="TreeGrafter"/>
</dbReference>
<evidence type="ECO:0000256" key="17">
    <source>
        <dbReference type="ARBA" id="ARBA00023285"/>
    </source>
</evidence>
<dbReference type="GO" id="GO:0005829">
    <property type="term" value="C:cytosol"/>
    <property type="evidence" value="ECO:0007669"/>
    <property type="project" value="TreeGrafter"/>
</dbReference>
<feature type="binding site" evidence="21 23">
    <location>
        <position position="289"/>
    </location>
    <ligand>
        <name>Zn(2+)</name>
        <dbReference type="ChEBI" id="CHEBI:29105"/>
    </ligand>
</feature>
<dbReference type="InterPro" id="IPR011822">
    <property type="entry name" value="MetH"/>
</dbReference>
<evidence type="ECO:0000256" key="22">
    <source>
        <dbReference type="PIRSR" id="PIRSR000381-2"/>
    </source>
</evidence>
<dbReference type="PROSITE" id="PS51332">
    <property type="entry name" value="B12_BINDING"/>
    <property type="match status" value="1"/>
</dbReference>
<feature type="binding site" evidence="22">
    <location>
        <position position="1118"/>
    </location>
    <ligand>
        <name>S-adenosyl-L-methionine</name>
        <dbReference type="ChEBI" id="CHEBI:59789"/>
    </ligand>
</feature>
<evidence type="ECO:0000256" key="9">
    <source>
        <dbReference type="ARBA" id="ARBA00022605"/>
    </source>
</evidence>
<dbReference type="InterPro" id="IPR011005">
    <property type="entry name" value="Dihydropteroate_synth-like_sf"/>
</dbReference>
<dbReference type="Gene3D" id="3.20.20.330">
    <property type="entry name" value="Homocysteine-binding-like domain"/>
    <property type="match status" value="1"/>
</dbReference>
<feature type="domain" description="Pterin-binding" evidence="25">
    <location>
        <begin position="335"/>
        <end position="598"/>
    </location>
</feature>
<evidence type="ECO:0000256" key="6">
    <source>
        <dbReference type="ARBA" id="ARBA00012032"/>
    </source>
</evidence>
<evidence type="ECO:0000256" key="12">
    <source>
        <dbReference type="ARBA" id="ARBA00022691"/>
    </source>
</evidence>
<dbReference type="Gene3D" id="3.40.50.280">
    <property type="entry name" value="Cobalamin-binding domain"/>
    <property type="match status" value="1"/>
</dbReference>
<comment type="domain">
    <text evidence="20">Modular enzyme with four functionally distinct domains. The isolated Hcy-binding domain catalyzes methyl transfer from free methylcobalamin to homocysteine. The Hcy-binding domain in association with the pterin-binding domain catalyzes the methylation of cob(I)alamin by methyltetrahydrofolate and the methylation of homocysteine. The B12-binding domain binds the cofactor. The AdoMet activation domain binds S-adenosyl-L-methionine. Under aerobic conditions cob(I)alamin can be converted to inactive cob(II)alamin. Reductive methylation by S-adenosyl-L-methionine and flavodoxin regenerates methylcobalamin.</text>
</comment>
<evidence type="ECO:0000256" key="13">
    <source>
        <dbReference type="ARBA" id="ARBA00022723"/>
    </source>
</evidence>
<evidence type="ECO:0000256" key="23">
    <source>
        <dbReference type="PROSITE-ProRule" id="PRU00333"/>
    </source>
</evidence>
<dbReference type="Gene3D" id="3.10.196.10">
    <property type="entry name" value="Vitamin B12-dependent methionine synthase, activation domain"/>
    <property type="match status" value="1"/>
</dbReference>
<comment type="catalytic activity">
    <reaction evidence="1 20">
        <text>(6S)-5-methyl-5,6,7,8-tetrahydrofolate + L-homocysteine = (6S)-5,6,7,8-tetrahydrofolate + L-methionine</text>
        <dbReference type="Rhea" id="RHEA:11172"/>
        <dbReference type="ChEBI" id="CHEBI:18608"/>
        <dbReference type="ChEBI" id="CHEBI:57453"/>
        <dbReference type="ChEBI" id="CHEBI:57844"/>
        <dbReference type="ChEBI" id="CHEBI:58199"/>
        <dbReference type="EC" id="2.1.1.13"/>
    </reaction>
</comment>
<dbReference type="PIRSF" id="PIRSF000381">
    <property type="entry name" value="MetH"/>
    <property type="match status" value="1"/>
</dbReference>
<dbReference type="PROSITE" id="PS50974">
    <property type="entry name" value="ADOMET_ACTIVATION"/>
    <property type="match status" value="1"/>
</dbReference>
<evidence type="ECO:0000259" key="24">
    <source>
        <dbReference type="PROSITE" id="PS50970"/>
    </source>
</evidence>
<reference evidence="29" key="1">
    <citation type="submission" date="2019-09" db="EMBL/GenBank/DDBJ databases">
        <authorList>
            <person name="Teo W.F.A."/>
            <person name="Duangmal K."/>
        </authorList>
    </citation>
    <scope>NUCLEOTIDE SEQUENCE [LARGE SCALE GENOMIC DNA]</scope>
    <source>
        <strain evidence="29">K81G1</strain>
    </source>
</reference>
<dbReference type="AlphaFoldDB" id="A0A5N0URZ7"/>
<keyword evidence="14" id="KW-0677">Repeat</keyword>
<keyword evidence="12 20" id="KW-0949">S-adenosyl-L-methionine</keyword>
<evidence type="ECO:0000256" key="1">
    <source>
        <dbReference type="ARBA" id="ARBA00001700"/>
    </source>
</evidence>
<dbReference type="Pfam" id="PF02310">
    <property type="entry name" value="B12-binding"/>
    <property type="match status" value="1"/>
</dbReference>
<evidence type="ECO:0000259" key="28">
    <source>
        <dbReference type="PROSITE" id="PS51337"/>
    </source>
</evidence>
<dbReference type="FunFam" id="1.10.1240.10:FF:000002">
    <property type="entry name" value="Methionine synthase"/>
    <property type="match status" value="1"/>
</dbReference>
<dbReference type="NCBIfam" id="TIGR02082">
    <property type="entry name" value="metH"/>
    <property type="match status" value="1"/>
</dbReference>
<dbReference type="FunFam" id="3.40.50.280:FF:000004">
    <property type="entry name" value="Methionine synthase"/>
    <property type="match status" value="1"/>
</dbReference>
<keyword evidence="30" id="KW-1185">Reference proteome</keyword>
<dbReference type="EC" id="2.1.1.13" evidence="6 19"/>
<dbReference type="GO" id="GO:0008705">
    <property type="term" value="F:methionine synthase activity"/>
    <property type="evidence" value="ECO:0007669"/>
    <property type="project" value="UniProtKB-UniRule"/>
</dbReference>
<dbReference type="InterPro" id="IPR000489">
    <property type="entry name" value="Pterin-binding_dom"/>
</dbReference>
<evidence type="ECO:0000256" key="20">
    <source>
        <dbReference type="PIRNR" id="PIRNR000381"/>
    </source>
</evidence>
<dbReference type="InterPro" id="IPR036724">
    <property type="entry name" value="Cobalamin-bd_sf"/>
</dbReference>